<sequence>MQLYKSRDFGSFFQDTFAFLKQNGKHLYKNFFIINGIFLLILMVMGYFFSKFYVDVIFGGVINGNPNAIDDYMNENAGVFILLLLVFIAVGLIAGLISYSFVPIYLKLYTKNNGISFNTTDIIKEYKANLAKIFTFLICGILIAIPLSIISGLMMFILAITLIGILLLPLVLGALSLLYQGSLMEYFENKKSIWDSFGYSWKLIRSKFWPAVGCVGIFYFMSYIAQNVVAMIPYVFFIIDMVAEMQPNGSPDPQQLEKSMTIMMVAIFLLTFLVSSVLNVIVQINQGVVFYSLKEDNENINTKSDIDLIGSSE</sequence>
<feature type="transmembrane region" description="Helical" evidence="1">
    <location>
        <begin position="130"/>
        <end position="150"/>
    </location>
</feature>
<keyword evidence="1" id="KW-0472">Membrane</keyword>
<keyword evidence="3" id="KW-1185">Reference proteome</keyword>
<name>A0ABY7S2D5_9FLAO</name>
<evidence type="ECO:0000313" key="2">
    <source>
        <dbReference type="EMBL" id="WCO02626.1"/>
    </source>
</evidence>
<gene>
    <name evidence="2" type="ORF">MUN68_003810</name>
</gene>
<feature type="transmembrane region" description="Helical" evidence="1">
    <location>
        <begin position="156"/>
        <end position="179"/>
    </location>
</feature>
<evidence type="ECO:0008006" key="4">
    <source>
        <dbReference type="Google" id="ProtNLM"/>
    </source>
</evidence>
<protein>
    <recommendedName>
        <fullName evidence="4">DUF4013 domain-containing protein</fullName>
    </recommendedName>
</protein>
<dbReference type="RefSeq" id="WP_249995393.1">
    <property type="nucleotide sequence ID" value="NZ_CP116221.1"/>
</dbReference>
<feature type="transmembrane region" description="Helical" evidence="1">
    <location>
        <begin position="208"/>
        <end position="239"/>
    </location>
</feature>
<keyword evidence="1" id="KW-0812">Transmembrane</keyword>
<accession>A0ABY7S2D5</accession>
<organism evidence="2 3">
    <name type="scientific">Psychroserpens ponticola</name>
    <dbReference type="NCBI Taxonomy" id="2932268"/>
    <lineage>
        <taxon>Bacteria</taxon>
        <taxon>Pseudomonadati</taxon>
        <taxon>Bacteroidota</taxon>
        <taxon>Flavobacteriia</taxon>
        <taxon>Flavobacteriales</taxon>
        <taxon>Flavobacteriaceae</taxon>
        <taxon>Psychroserpens</taxon>
    </lineage>
</organism>
<proteinExistence type="predicted"/>
<evidence type="ECO:0000256" key="1">
    <source>
        <dbReference type="SAM" id="Phobius"/>
    </source>
</evidence>
<reference evidence="2 3" key="1">
    <citation type="submission" date="2023-01" db="EMBL/GenBank/DDBJ databases">
        <title>Psychroserpens ponticola sp. nov., isolated from seawater.</title>
        <authorList>
            <person name="Kristyanto S."/>
            <person name="Jung J."/>
            <person name="Kim J.M."/>
            <person name="Jeon C.O."/>
        </authorList>
    </citation>
    <scope>NUCLEOTIDE SEQUENCE [LARGE SCALE GENOMIC DNA]</scope>
    <source>
        <strain evidence="2 3">MSW6</strain>
    </source>
</reference>
<feature type="transmembrane region" description="Helical" evidence="1">
    <location>
        <begin position="80"/>
        <end position="109"/>
    </location>
</feature>
<dbReference type="Proteomes" id="UP001202717">
    <property type="component" value="Chromosome"/>
</dbReference>
<feature type="transmembrane region" description="Helical" evidence="1">
    <location>
        <begin position="31"/>
        <end position="49"/>
    </location>
</feature>
<keyword evidence="1" id="KW-1133">Transmembrane helix</keyword>
<feature type="transmembrane region" description="Helical" evidence="1">
    <location>
        <begin position="259"/>
        <end position="282"/>
    </location>
</feature>
<evidence type="ECO:0000313" key="3">
    <source>
        <dbReference type="Proteomes" id="UP001202717"/>
    </source>
</evidence>
<dbReference type="EMBL" id="CP116221">
    <property type="protein sequence ID" value="WCO02626.1"/>
    <property type="molecule type" value="Genomic_DNA"/>
</dbReference>